<evidence type="ECO:0000256" key="7">
    <source>
        <dbReference type="RuleBase" id="RU363032"/>
    </source>
</evidence>
<comment type="caution">
    <text evidence="10">The sequence shown here is derived from an EMBL/GenBank/DDBJ whole genome shotgun (WGS) entry which is preliminary data.</text>
</comment>
<dbReference type="PANTHER" id="PTHR43386:SF25">
    <property type="entry name" value="PEPTIDE ABC TRANSPORTER PERMEASE PROTEIN"/>
    <property type="match status" value="1"/>
</dbReference>
<dbReference type="CDD" id="cd06261">
    <property type="entry name" value="TM_PBP2"/>
    <property type="match status" value="1"/>
</dbReference>
<keyword evidence="11" id="KW-1185">Reference proteome</keyword>
<dbReference type="Pfam" id="PF00528">
    <property type="entry name" value="BPD_transp_1"/>
    <property type="match status" value="1"/>
</dbReference>
<evidence type="ECO:0000256" key="4">
    <source>
        <dbReference type="ARBA" id="ARBA00022692"/>
    </source>
</evidence>
<keyword evidence="6 7" id="KW-0472">Membrane</keyword>
<feature type="transmembrane region" description="Helical" evidence="7">
    <location>
        <begin position="213"/>
        <end position="239"/>
    </location>
</feature>
<feature type="domain" description="ABC transmembrane type-1" evidence="9">
    <location>
        <begin position="96"/>
        <end position="281"/>
    </location>
</feature>
<dbReference type="RefSeq" id="WP_330093774.1">
    <property type="nucleotide sequence ID" value="NZ_JAUZMY010000025.1"/>
</dbReference>
<evidence type="ECO:0000313" key="11">
    <source>
        <dbReference type="Proteomes" id="UP001356095"/>
    </source>
</evidence>
<evidence type="ECO:0000256" key="5">
    <source>
        <dbReference type="ARBA" id="ARBA00022989"/>
    </source>
</evidence>
<feature type="region of interest" description="Disordered" evidence="8">
    <location>
        <begin position="1"/>
        <end position="26"/>
    </location>
</feature>
<name>A0ABU7KCP6_9ACTN</name>
<dbReference type="InterPro" id="IPR000515">
    <property type="entry name" value="MetI-like"/>
</dbReference>
<feature type="transmembrane region" description="Helical" evidence="7">
    <location>
        <begin position="29"/>
        <end position="52"/>
    </location>
</feature>
<dbReference type="EMBL" id="JAUZMY010000025">
    <property type="protein sequence ID" value="MEE2040009.1"/>
    <property type="molecule type" value="Genomic_DNA"/>
</dbReference>
<keyword evidence="2 7" id="KW-0813">Transport</keyword>
<comment type="similarity">
    <text evidence="7">Belongs to the binding-protein-dependent transport system permease family.</text>
</comment>
<keyword evidence="3" id="KW-1003">Cell membrane</keyword>
<dbReference type="Gene3D" id="1.10.3720.10">
    <property type="entry name" value="MetI-like"/>
    <property type="match status" value="1"/>
</dbReference>
<dbReference type="InterPro" id="IPR035906">
    <property type="entry name" value="MetI-like_sf"/>
</dbReference>
<dbReference type="SUPFAM" id="SSF161098">
    <property type="entry name" value="MetI-like"/>
    <property type="match status" value="1"/>
</dbReference>
<proteinExistence type="inferred from homology"/>
<evidence type="ECO:0000256" key="8">
    <source>
        <dbReference type="SAM" id="MobiDB-lite"/>
    </source>
</evidence>
<reference evidence="10 11" key="1">
    <citation type="submission" date="2023-08" db="EMBL/GenBank/DDBJ databases">
        <authorList>
            <person name="Girao M."/>
            <person name="Carvalho M.F."/>
        </authorList>
    </citation>
    <scope>NUCLEOTIDE SEQUENCE [LARGE SCALE GENOMIC DNA]</scope>
    <source>
        <strain evidence="10 11">CT-R113</strain>
    </source>
</reference>
<feature type="transmembrane region" description="Helical" evidence="7">
    <location>
        <begin position="259"/>
        <end position="281"/>
    </location>
</feature>
<comment type="subcellular location">
    <subcellularLocation>
        <location evidence="1 7">Cell membrane</location>
        <topology evidence="1 7">Multi-pass membrane protein</topology>
    </subcellularLocation>
</comment>
<dbReference type="Proteomes" id="UP001356095">
    <property type="component" value="Unassembled WGS sequence"/>
</dbReference>
<accession>A0ABU7KCP6</accession>
<evidence type="ECO:0000256" key="2">
    <source>
        <dbReference type="ARBA" id="ARBA00022448"/>
    </source>
</evidence>
<dbReference type="PANTHER" id="PTHR43386">
    <property type="entry name" value="OLIGOPEPTIDE TRANSPORT SYSTEM PERMEASE PROTEIN APPC"/>
    <property type="match status" value="1"/>
</dbReference>
<keyword evidence="5 7" id="KW-1133">Transmembrane helix</keyword>
<sequence length="292" mass="29799">MTALTGAPPATPGPGPVPDAPRPPRHGGLASLVPAVATVALLLGWAVLPALFTGHDPLLGDTSRALHPPGTQSWFGTDQLGRDLYARVVHGSSLTLRATFLAVGVGLAGGGLLGLVSGFVGGRLDGVVMRCVDVVQAIPGLLLSMALIAVLGFGTVNVALAVGLGFVAVFARVTRAEVLRVSTSTYVEAAHAGGVRRPSVLVRHVLPNSAAPVLALAAVQFGQAVLAVSALSFLGFGAAPPAPEWGSLVAEGRDYLVTAWWLTTLPGLVVVATVLATHRISQALDPEARRRT</sequence>
<evidence type="ECO:0000256" key="3">
    <source>
        <dbReference type="ARBA" id="ARBA00022475"/>
    </source>
</evidence>
<feature type="transmembrane region" description="Helical" evidence="7">
    <location>
        <begin position="141"/>
        <end position="170"/>
    </location>
</feature>
<evidence type="ECO:0000259" key="9">
    <source>
        <dbReference type="PROSITE" id="PS50928"/>
    </source>
</evidence>
<evidence type="ECO:0000313" key="10">
    <source>
        <dbReference type="EMBL" id="MEE2040009.1"/>
    </source>
</evidence>
<evidence type="ECO:0000256" key="6">
    <source>
        <dbReference type="ARBA" id="ARBA00023136"/>
    </source>
</evidence>
<keyword evidence="4 7" id="KW-0812">Transmembrane</keyword>
<protein>
    <submittedName>
        <fullName evidence="10">ABC transporter permease</fullName>
    </submittedName>
</protein>
<dbReference type="PROSITE" id="PS50928">
    <property type="entry name" value="ABC_TM1"/>
    <property type="match status" value="1"/>
</dbReference>
<organism evidence="10 11">
    <name type="scientific">Nocardiopsis codii</name>
    <dbReference type="NCBI Taxonomy" id="3065942"/>
    <lineage>
        <taxon>Bacteria</taxon>
        <taxon>Bacillati</taxon>
        <taxon>Actinomycetota</taxon>
        <taxon>Actinomycetes</taxon>
        <taxon>Streptosporangiales</taxon>
        <taxon>Nocardiopsidaceae</taxon>
        <taxon>Nocardiopsis</taxon>
    </lineage>
</organism>
<evidence type="ECO:0000256" key="1">
    <source>
        <dbReference type="ARBA" id="ARBA00004651"/>
    </source>
</evidence>
<gene>
    <name evidence="10" type="ORF">Q8791_22590</name>
</gene>
<dbReference type="InterPro" id="IPR050366">
    <property type="entry name" value="BP-dependent_transpt_permease"/>
</dbReference>
<feature type="transmembrane region" description="Helical" evidence="7">
    <location>
        <begin position="100"/>
        <end position="121"/>
    </location>
</feature>
<feature type="compositionally biased region" description="Pro residues" evidence="8">
    <location>
        <begin position="9"/>
        <end position="21"/>
    </location>
</feature>